<organism evidence="5 6">
    <name type="scientific">Arthrobacter mobilis</name>
    <dbReference type="NCBI Taxonomy" id="2724944"/>
    <lineage>
        <taxon>Bacteria</taxon>
        <taxon>Bacillati</taxon>
        <taxon>Actinomycetota</taxon>
        <taxon>Actinomycetes</taxon>
        <taxon>Micrococcales</taxon>
        <taxon>Micrococcaceae</taxon>
        <taxon>Arthrobacter</taxon>
    </lineage>
</organism>
<dbReference type="GO" id="GO:0016020">
    <property type="term" value="C:membrane"/>
    <property type="evidence" value="ECO:0007669"/>
    <property type="project" value="UniProtKB-SubCell"/>
</dbReference>
<protein>
    <submittedName>
        <fullName evidence="5">DoxX family protein</fullName>
    </submittedName>
</protein>
<name>A0A7X6K674_9MICC</name>
<accession>A0A7X6K674</accession>
<keyword evidence="3" id="KW-1133">Transmembrane helix</keyword>
<dbReference type="Proteomes" id="UP000544090">
    <property type="component" value="Unassembled WGS sequence"/>
</dbReference>
<keyword evidence="4" id="KW-0472">Membrane</keyword>
<keyword evidence="6" id="KW-1185">Reference proteome</keyword>
<evidence type="ECO:0000256" key="1">
    <source>
        <dbReference type="ARBA" id="ARBA00004141"/>
    </source>
</evidence>
<dbReference type="EMBL" id="JAAZSQ010000006">
    <property type="protein sequence ID" value="NKX54518.1"/>
    <property type="molecule type" value="Genomic_DNA"/>
</dbReference>
<dbReference type="RefSeq" id="WP_168485867.1">
    <property type="nucleotide sequence ID" value="NZ_JAAZSQ010000006.1"/>
</dbReference>
<proteinExistence type="predicted"/>
<gene>
    <name evidence="5" type="ORF">HGG74_08190</name>
</gene>
<evidence type="ECO:0000313" key="6">
    <source>
        <dbReference type="Proteomes" id="UP000544090"/>
    </source>
</evidence>
<dbReference type="Pfam" id="PF07681">
    <property type="entry name" value="DoxX"/>
    <property type="match status" value="1"/>
</dbReference>
<reference evidence="5 6" key="1">
    <citation type="submission" date="2020-04" db="EMBL/GenBank/DDBJ databases">
        <title>Arthrobacter sp. nov.</title>
        <authorList>
            <person name="Liu S."/>
        </authorList>
    </citation>
    <scope>NUCLEOTIDE SEQUENCE [LARGE SCALE GENOMIC DNA]</scope>
    <source>
        <strain evidence="5 6">E918</strain>
    </source>
</reference>
<dbReference type="InterPro" id="IPR032808">
    <property type="entry name" value="DoxX"/>
</dbReference>
<evidence type="ECO:0000256" key="4">
    <source>
        <dbReference type="ARBA" id="ARBA00023136"/>
    </source>
</evidence>
<evidence type="ECO:0000256" key="3">
    <source>
        <dbReference type="ARBA" id="ARBA00022989"/>
    </source>
</evidence>
<evidence type="ECO:0000313" key="5">
    <source>
        <dbReference type="EMBL" id="NKX54518.1"/>
    </source>
</evidence>
<dbReference type="AlphaFoldDB" id="A0A7X6K674"/>
<comment type="caution">
    <text evidence="5">The sequence shown here is derived from an EMBL/GenBank/DDBJ whole genome shotgun (WGS) entry which is preliminary data.</text>
</comment>
<keyword evidence="2" id="KW-0812">Transmembrane</keyword>
<sequence length="226" mass="22977">MTVVRRLARPLLAATFVASGADQLRSARQTADQLRPVLQRAGSIMPQASAVTNNEMFVARLLGAAQVGAGVLLAAGKFPRVAALVLAKMAAVNAVVEYQNADSTTPAGRRLRRQQLLKNLGLTGAALLAAVDTAGQPGLAWRAEHLVVDARRNLQALGKGAGTTAGLSARTAGKTAKMMGKTAGRTAKVVGESAGRTAETAGKTVKTVSKTASKAAARTAAAVAGS</sequence>
<evidence type="ECO:0000256" key="2">
    <source>
        <dbReference type="ARBA" id="ARBA00022692"/>
    </source>
</evidence>
<comment type="subcellular location">
    <subcellularLocation>
        <location evidence="1">Membrane</location>
        <topology evidence="1">Multi-pass membrane protein</topology>
    </subcellularLocation>
</comment>